<evidence type="ECO:0000313" key="1">
    <source>
        <dbReference type="EMBL" id="GGI24119.1"/>
    </source>
</evidence>
<evidence type="ECO:0000313" key="3">
    <source>
        <dbReference type="Proteomes" id="UP000593880"/>
    </source>
</evidence>
<dbReference type="EMBL" id="CP030057">
    <property type="protein sequence ID" value="QOZ60642.1"/>
    <property type="molecule type" value="Genomic_DNA"/>
</dbReference>
<dbReference type="Proteomes" id="UP000593880">
    <property type="component" value="Chromosome"/>
</dbReference>
<proteinExistence type="predicted"/>
<evidence type="ECO:0000313" key="2">
    <source>
        <dbReference type="EMBL" id="QOZ60642.1"/>
    </source>
</evidence>
<reference evidence="1" key="3">
    <citation type="submission" date="2022-12" db="EMBL/GenBank/DDBJ databases">
        <authorList>
            <person name="Sun Q."/>
            <person name="Zhou Y."/>
        </authorList>
    </citation>
    <scope>NUCLEOTIDE SEQUENCE</scope>
    <source>
        <strain evidence="1">CGMCC 1.15034</strain>
    </source>
</reference>
<accession>A0A410V793</accession>
<gene>
    <name evidence="1" type="ORF">GCM10010987_27790</name>
    <name evidence="2" type="ORF">XH86_19390</name>
</gene>
<protein>
    <submittedName>
        <fullName evidence="1">Uncharacterized protein</fullName>
    </submittedName>
</protein>
<dbReference type="Proteomes" id="UP000625079">
    <property type="component" value="Unassembled WGS sequence"/>
</dbReference>
<sequence length="178" mass="20501">MSKEMIAEIERWRDNLRDAASSTLNGGDARTVRGLSKMQRRNPRDIPEAERRIIERARNQLSSLDELLKIAQSLPHDHQREHMLHSLWTAVGATFVIANRAHVNPIEQEIVHKRTEKSRQVKKVKTHDPQAERIKAAIAKAEEEDKNKPAWGKKTRIENSVSKKLNISSRTVRSYFGK</sequence>
<name>A0A410V793_9BRAD</name>
<keyword evidence="3" id="KW-1185">Reference proteome</keyword>
<dbReference type="RefSeq" id="WP_128966244.1">
    <property type="nucleotide sequence ID" value="NZ_BMHC01000004.1"/>
</dbReference>
<organism evidence="1 4">
    <name type="scientific">Bradyrhizobium guangdongense</name>
    <dbReference type="NCBI Taxonomy" id="1325090"/>
    <lineage>
        <taxon>Bacteria</taxon>
        <taxon>Pseudomonadati</taxon>
        <taxon>Pseudomonadota</taxon>
        <taxon>Alphaproteobacteria</taxon>
        <taxon>Hyphomicrobiales</taxon>
        <taxon>Nitrobacteraceae</taxon>
        <taxon>Bradyrhizobium</taxon>
    </lineage>
</organism>
<reference evidence="1" key="1">
    <citation type="journal article" date="2014" name="Int. J. Syst. Evol. Microbiol.">
        <title>Complete genome sequence of Corynebacterium casei LMG S-19264T (=DSM 44701T), isolated from a smear-ripened cheese.</title>
        <authorList>
            <consortium name="US DOE Joint Genome Institute (JGI-PGF)"/>
            <person name="Walter F."/>
            <person name="Albersmeier A."/>
            <person name="Kalinowski J."/>
            <person name="Ruckert C."/>
        </authorList>
    </citation>
    <scope>NUCLEOTIDE SEQUENCE</scope>
    <source>
        <strain evidence="1">CGMCC 1.15034</strain>
    </source>
</reference>
<reference evidence="2 3" key="2">
    <citation type="submission" date="2018-06" db="EMBL/GenBank/DDBJ databases">
        <title>Comparative genomics of rhizobia nodulating Arachis hypogaea in China.</title>
        <authorList>
            <person name="Li Y."/>
        </authorList>
    </citation>
    <scope>NUCLEOTIDE SEQUENCE [LARGE SCALE GENOMIC DNA]</scope>
    <source>
        <strain evidence="2 3">CCBAU 51658</strain>
    </source>
</reference>
<dbReference type="AlphaFoldDB" id="A0A410V793"/>
<dbReference type="EMBL" id="BMHC01000004">
    <property type="protein sequence ID" value="GGI24119.1"/>
    <property type="molecule type" value="Genomic_DNA"/>
</dbReference>
<evidence type="ECO:0000313" key="4">
    <source>
        <dbReference type="Proteomes" id="UP000625079"/>
    </source>
</evidence>